<keyword evidence="3" id="KW-1185">Reference proteome</keyword>
<evidence type="ECO:0000313" key="3">
    <source>
        <dbReference type="Proteomes" id="UP001597296"/>
    </source>
</evidence>
<sequence>MPPFGRVSAPAPAPEPPPEPEARLKARLWVQAALRQCGSQGIFAAVLRHGDDDAGVVLVKLNRGPAGCEVFTPVRDGAGRLCWLRATGADPVAESEADAYLARQRGNDPDLWVIEVEDRDGRLPFLERILAG</sequence>
<gene>
    <name evidence="2" type="ORF">ACFSNB_12900</name>
</gene>
<dbReference type="InterPro" id="IPR009964">
    <property type="entry name" value="DUF1491"/>
</dbReference>
<feature type="region of interest" description="Disordered" evidence="1">
    <location>
        <begin position="1"/>
        <end position="21"/>
    </location>
</feature>
<evidence type="ECO:0000313" key="2">
    <source>
        <dbReference type="EMBL" id="MFD2234705.1"/>
    </source>
</evidence>
<evidence type="ECO:0000256" key="1">
    <source>
        <dbReference type="SAM" id="MobiDB-lite"/>
    </source>
</evidence>
<name>A0ABW5CBU5_9PROT</name>
<dbReference type="EMBL" id="JBHUIY010000026">
    <property type="protein sequence ID" value="MFD2234705.1"/>
    <property type="molecule type" value="Genomic_DNA"/>
</dbReference>
<dbReference type="Pfam" id="PF07372">
    <property type="entry name" value="DUF1491"/>
    <property type="match status" value="1"/>
</dbReference>
<dbReference type="Proteomes" id="UP001597296">
    <property type="component" value="Unassembled WGS sequence"/>
</dbReference>
<comment type="caution">
    <text evidence="2">The sequence shown here is derived from an EMBL/GenBank/DDBJ whole genome shotgun (WGS) entry which is preliminary data.</text>
</comment>
<dbReference type="RefSeq" id="WP_377317187.1">
    <property type="nucleotide sequence ID" value="NZ_JBHUIY010000026.1"/>
</dbReference>
<dbReference type="Gene3D" id="3.40.1530.20">
    <property type="entry name" value="Protein of unknown function (DUF1491)"/>
    <property type="match status" value="1"/>
</dbReference>
<organism evidence="2 3">
    <name type="scientific">Phaeospirillum tilakii</name>
    <dbReference type="NCBI Taxonomy" id="741673"/>
    <lineage>
        <taxon>Bacteria</taxon>
        <taxon>Pseudomonadati</taxon>
        <taxon>Pseudomonadota</taxon>
        <taxon>Alphaproteobacteria</taxon>
        <taxon>Rhodospirillales</taxon>
        <taxon>Rhodospirillaceae</taxon>
        <taxon>Phaeospirillum</taxon>
    </lineage>
</organism>
<proteinExistence type="predicted"/>
<reference evidence="3" key="1">
    <citation type="journal article" date="2019" name="Int. J. Syst. Evol. Microbiol.">
        <title>The Global Catalogue of Microorganisms (GCM) 10K type strain sequencing project: providing services to taxonomists for standard genome sequencing and annotation.</title>
        <authorList>
            <consortium name="The Broad Institute Genomics Platform"/>
            <consortium name="The Broad Institute Genome Sequencing Center for Infectious Disease"/>
            <person name="Wu L."/>
            <person name="Ma J."/>
        </authorList>
    </citation>
    <scope>NUCLEOTIDE SEQUENCE [LARGE SCALE GENOMIC DNA]</scope>
    <source>
        <strain evidence="3">KCTC 15012</strain>
    </source>
</reference>
<accession>A0ABW5CBU5</accession>
<protein>
    <submittedName>
        <fullName evidence="2">DUF1491 family protein</fullName>
    </submittedName>
</protein>